<evidence type="ECO:0000313" key="1">
    <source>
        <dbReference type="EMBL" id="GEN36332.1"/>
    </source>
</evidence>
<accession>A0A511VGI3</accession>
<name>A0A511VGI3_9BACL</name>
<dbReference type="Proteomes" id="UP000321157">
    <property type="component" value="Unassembled WGS sequence"/>
</dbReference>
<keyword evidence="2" id="KW-1185">Reference proteome</keyword>
<proteinExistence type="predicted"/>
<protein>
    <submittedName>
        <fullName evidence="1">Uncharacterized protein</fullName>
    </submittedName>
</protein>
<gene>
    <name evidence="1" type="ORF">ADA01nite_37920</name>
</gene>
<dbReference type="EMBL" id="BJXX01000180">
    <property type="protein sequence ID" value="GEN36332.1"/>
    <property type="molecule type" value="Genomic_DNA"/>
</dbReference>
<comment type="caution">
    <text evidence="1">The sequence shown here is derived from an EMBL/GenBank/DDBJ whole genome shotgun (WGS) entry which is preliminary data.</text>
</comment>
<sequence length="81" mass="8681">MKAIKTTGAIGAMKAIKTTGAIETIKAAGAIEAIKKLSGLINVGLALIVIINQLARPKISNIQLLKFIFEIIHFLQPPFIK</sequence>
<organism evidence="1 2">
    <name type="scientific">Aneurinibacillus danicus</name>
    <dbReference type="NCBI Taxonomy" id="267746"/>
    <lineage>
        <taxon>Bacteria</taxon>
        <taxon>Bacillati</taxon>
        <taxon>Bacillota</taxon>
        <taxon>Bacilli</taxon>
        <taxon>Bacillales</taxon>
        <taxon>Paenibacillaceae</taxon>
        <taxon>Aneurinibacillus group</taxon>
        <taxon>Aneurinibacillus</taxon>
    </lineage>
</organism>
<reference evidence="1 2" key="1">
    <citation type="submission" date="2019-07" db="EMBL/GenBank/DDBJ databases">
        <title>Whole genome shotgun sequence of Aneurinibacillus danicus NBRC 102444.</title>
        <authorList>
            <person name="Hosoyama A."/>
            <person name="Uohara A."/>
            <person name="Ohji S."/>
            <person name="Ichikawa N."/>
        </authorList>
    </citation>
    <scope>NUCLEOTIDE SEQUENCE [LARGE SCALE GENOMIC DNA]</scope>
    <source>
        <strain evidence="1 2">NBRC 102444</strain>
    </source>
</reference>
<evidence type="ECO:0000313" key="2">
    <source>
        <dbReference type="Proteomes" id="UP000321157"/>
    </source>
</evidence>
<dbReference type="AlphaFoldDB" id="A0A511VGI3"/>